<evidence type="ECO:0000259" key="5">
    <source>
        <dbReference type="PROSITE" id="PS50931"/>
    </source>
</evidence>
<gene>
    <name evidence="6" type="ORF">EH165_01725</name>
</gene>
<evidence type="ECO:0000313" key="7">
    <source>
        <dbReference type="Proteomes" id="UP000268084"/>
    </source>
</evidence>
<dbReference type="Pfam" id="PF03466">
    <property type="entry name" value="LysR_substrate"/>
    <property type="match status" value="1"/>
</dbReference>
<keyword evidence="2" id="KW-0805">Transcription regulation</keyword>
<dbReference type="PROSITE" id="PS50931">
    <property type="entry name" value="HTH_LYSR"/>
    <property type="match status" value="1"/>
</dbReference>
<dbReference type="Gene3D" id="1.10.10.10">
    <property type="entry name" value="Winged helix-like DNA-binding domain superfamily/Winged helix DNA-binding domain"/>
    <property type="match status" value="1"/>
</dbReference>
<comment type="similarity">
    <text evidence="1">Belongs to the LysR transcriptional regulatory family.</text>
</comment>
<dbReference type="Proteomes" id="UP000268084">
    <property type="component" value="Chromosome"/>
</dbReference>
<evidence type="ECO:0000256" key="3">
    <source>
        <dbReference type="ARBA" id="ARBA00023125"/>
    </source>
</evidence>
<dbReference type="SUPFAM" id="SSF46785">
    <property type="entry name" value="Winged helix' DNA-binding domain"/>
    <property type="match status" value="1"/>
</dbReference>
<dbReference type="GO" id="GO:0003700">
    <property type="term" value="F:DNA-binding transcription factor activity"/>
    <property type="evidence" value="ECO:0007669"/>
    <property type="project" value="InterPro"/>
</dbReference>
<evidence type="ECO:0000256" key="2">
    <source>
        <dbReference type="ARBA" id="ARBA00023015"/>
    </source>
</evidence>
<proteinExistence type="inferred from homology"/>
<dbReference type="EMBL" id="CP034170">
    <property type="protein sequence ID" value="AZI57074.1"/>
    <property type="molecule type" value="Genomic_DNA"/>
</dbReference>
<feature type="domain" description="HTH lysR-type" evidence="5">
    <location>
        <begin position="2"/>
        <end position="59"/>
    </location>
</feature>
<dbReference type="InterPro" id="IPR000847">
    <property type="entry name" value="LysR_HTH_N"/>
</dbReference>
<dbReference type="GO" id="GO:0032993">
    <property type="term" value="C:protein-DNA complex"/>
    <property type="evidence" value="ECO:0007669"/>
    <property type="project" value="TreeGrafter"/>
</dbReference>
<dbReference type="PANTHER" id="PTHR30346:SF29">
    <property type="entry name" value="LYSR SUBSTRATE-BINDING"/>
    <property type="match status" value="1"/>
</dbReference>
<keyword evidence="4" id="KW-0804">Transcription</keyword>
<accession>A0A3G8ZR92</accession>
<name>A0A3G8ZR92_9ACTN</name>
<sequence length="309" mass="33068">MIDVRRLEILRELDRCGTIAATAEAVFLTPSAVSQQMAALSREAGTPMLEPDGRRVRITAAAQILLTHAHAIFTHLEHAESDLAAFRRGHVGTVRLGSFPSAIRGLAVPTWKYLADRSNLQVQVREVQPEFVADSLLSRTVDLAITAHASDGLIEAFDPRLSVEHLVDDVLDIALPLDHPLAAKSSIDLAELARDDWIMGVTGSKCWDVTKASCAAAGFTPIVKHIADEYLGVVALVCSGAGIALIPRLAQDTFVNEPMVLRPATGAPPLRKVCVQYRTGTADQPHISSTLEALRIVAALSCPAPGKSA</sequence>
<dbReference type="SUPFAM" id="SSF53850">
    <property type="entry name" value="Periplasmic binding protein-like II"/>
    <property type="match status" value="1"/>
</dbReference>
<reference evidence="6 7" key="2">
    <citation type="submission" date="2018-12" db="EMBL/GenBank/DDBJ databases">
        <title>Nakamurella antarcticus sp. nov., isolated from Antarctica South Shetland Islands soil.</title>
        <authorList>
            <person name="Peng F."/>
        </authorList>
    </citation>
    <scope>NUCLEOTIDE SEQUENCE [LARGE SCALE GENOMIC DNA]</scope>
    <source>
        <strain evidence="6 7">S14-144</strain>
    </source>
</reference>
<keyword evidence="7" id="KW-1185">Reference proteome</keyword>
<dbReference type="InterPro" id="IPR036388">
    <property type="entry name" value="WH-like_DNA-bd_sf"/>
</dbReference>
<keyword evidence="3" id="KW-0238">DNA-binding</keyword>
<dbReference type="AlphaFoldDB" id="A0A3G8ZR92"/>
<dbReference type="RefSeq" id="WP_124797759.1">
    <property type="nucleotide sequence ID" value="NZ_CP034170.1"/>
</dbReference>
<protein>
    <submittedName>
        <fullName evidence="6">LysR family transcriptional regulator</fullName>
    </submittedName>
</protein>
<evidence type="ECO:0000256" key="4">
    <source>
        <dbReference type="ARBA" id="ARBA00023163"/>
    </source>
</evidence>
<dbReference type="KEGG" id="nak:EH165_01725"/>
<organism evidence="6 7">
    <name type="scientific">Nakamurella antarctica</name>
    <dbReference type="NCBI Taxonomy" id="1902245"/>
    <lineage>
        <taxon>Bacteria</taxon>
        <taxon>Bacillati</taxon>
        <taxon>Actinomycetota</taxon>
        <taxon>Actinomycetes</taxon>
        <taxon>Nakamurellales</taxon>
        <taxon>Nakamurellaceae</taxon>
        <taxon>Nakamurella</taxon>
    </lineage>
</organism>
<dbReference type="InterPro" id="IPR036390">
    <property type="entry name" value="WH_DNA-bd_sf"/>
</dbReference>
<evidence type="ECO:0000313" key="6">
    <source>
        <dbReference type="EMBL" id="AZI57074.1"/>
    </source>
</evidence>
<dbReference type="GO" id="GO:0003677">
    <property type="term" value="F:DNA binding"/>
    <property type="evidence" value="ECO:0007669"/>
    <property type="project" value="UniProtKB-KW"/>
</dbReference>
<evidence type="ECO:0000256" key="1">
    <source>
        <dbReference type="ARBA" id="ARBA00009437"/>
    </source>
</evidence>
<dbReference type="CDD" id="cd08423">
    <property type="entry name" value="PBP2_LTTR_like_6"/>
    <property type="match status" value="1"/>
</dbReference>
<reference evidence="6 7" key="1">
    <citation type="submission" date="2018-11" db="EMBL/GenBank/DDBJ databases">
        <authorList>
            <person name="Da X."/>
        </authorList>
    </citation>
    <scope>NUCLEOTIDE SEQUENCE [LARGE SCALE GENOMIC DNA]</scope>
    <source>
        <strain evidence="6 7">S14-144</strain>
    </source>
</reference>
<dbReference type="OrthoDB" id="3636008at2"/>
<dbReference type="Gene3D" id="3.40.190.10">
    <property type="entry name" value="Periplasmic binding protein-like II"/>
    <property type="match status" value="2"/>
</dbReference>
<dbReference type="InterPro" id="IPR005119">
    <property type="entry name" value="LysR_subst-bd"/>
</dbReference>
<dbReference type="PANTHER" id="PTHR30346">
    <property type="entry name" value="TRANSCRIPTIONAL DUAL REGULATOR HCAR-RELATED"/>
    <property type="match status" value="1"/>
</dbReference>
<dbReference type="Pfam" id="PF00126">
    <property type="entry name" value="HTH_1"/>
    <property type="match status" value="1"/>
</dbReference>